<sequence>MSTALHQLTISEISCRNLRSADMFGKNDVYVVFRVGTKKVKTHHIKNAGKHASFDEILTMNLEDHDLEHGIDVGAYDYDVGSSDDLLGQGKLVNLLALKRTPNQPRQFKEPFKYKGKGRGEFSCVLTLRVGGVAGTSPLGAAGGKVFAQAMGTPAAPPPPAYVAPPAPPPVPAAPPAPPPVQPGFMVVTCPANARGGLQVVVQAPDGQQLQVQIPPGVGPGGQFRVPLPPPRAPQPQAVAYAQPQMVQPQPVQYAPQPVYAAQPAYAPQPGYAPQMGQAVAPQPVYTPQMGQPQYGQPQMGQPYYR</sequence>
<dbReference type="InterPro" id="IPR000008">
    <property type="entry name" value="C2_dom"/>
</dbReference>
<feature type="region of interest" description="Disordered" evidence="1">
    <location>
        <begin position="284"/>
        <end position="306"/>
    </location>
</feature>
<dbReference type="InterPro" id="IPR052981">
    <property type="entry name" value="Ingression_C2_domain"/>
</dbReference>
<dbReference type="AlphaFoldDB" id="A0A8J2SQ15"/>
<evidence type="ECO:0000259" key="2">
    <source>
        <dbReference type="PROSITE" id="PS50004"/>
    </source>
</evidence>
<dbReference type="CDD" id="cd00030">
    <property type="entry name" value="C2"/>
    <property type="match status" value="1"/>
</dbReference>
<feature type="compositionally biased region" description="Low complexity" evidence="1">
    <location>
        <begin position="288"/>
        <end position="306"/>
    </location>
</feature>
<evidence type="ECO:0000313" key="3">
    <source>
        <dbReference type="EMBL" id="CAH0371277.1"/>
    </source>
</evidence>
<evidence type="ECO:0000313" key="4">
    <source>
        <dbReference type="Proteomes" id="UP000789595"/>
    </source>
</evidence>
<reference evidence="3" key="1">
    <citation type="submission" date="2021-11" db="EMBL/GenBank/DDBJ databases">
        <authorList>
            <consortium name="Genoscope - CEA"/>
            <person name="William W."/>
        </authorList>
    </citation>
    <scope>NUCLEOTIDE SEQUENCE</scope>
</reference>
<name>A0A8J2SQ15_9STRA</name>
<dbReference type="SUPFAM" id="SSF49562">
    <property type="entry name" value="C2 domain (Calcium/lipid-binding domain, CaLB)"/>
    <property type="match status" value="1"/>
</dbReference>
<dbReference type="OrthoDB" id="270970at2759"/>
<dbReference type="InterPro" id="IPR035892">
    <property type="entry name" value="C2_domain_sf"/>
</dbReference>
<dbReference type="PANTHER" id="PTHR47052:SF3">
    <property type="entry name" value="INGRESSION PROTEIN 1"/>
    <property type="match status" value="1"/>
</dbReference>
<dbReference type="SMART" id="SM00239">
    <property type="entry name" value="C2"/>
    <property type="match status" value="1"/>
</dbReference>
<dbReference type="Gene3D" id="2.60.40.150">
    <property type="entry name" value="C2 domain"/>
    <property type="match status" value="1"/>
</dbReference>
<dbReference type="Pfam" id="PF00168">
    <property type="entry name" value="C2"/>
    <property type="match status" value="1"/>
</dbReference>
<keyword evidence="4" id="KW-1185">Reference proteome</keyword>
<protein>
    <recommendedName>
        <fullName evidence="2">C2 domain-containing protein</fullName>
    </recommendedName>
</protein>
<dbReference type="PROSITE" id="PS50004">
    <property type="entry name" value="C2"/>
    <property type="match status" value="1"/>
</dbReference>
<gene>
    <name evidence="3" type="ORF">PECAL_3P12100</name>
</gene>
<feature type="domain" description="C2" evidence="2">
    <location>
        <begin position="1"/>
        <end position="108"/>
    </location>
</feature>
<dbReference type="PANTHER" id="PTHR47052">
    <property type="entry name" value="CONSERVED SERINE PROLINE-RICH PROTEIN (AFU_ORTHOLOGUE AFUA_2G01790)"/>
    <property type="match status" value="1"/>
</dbReference>
<proteinExistence type="predicted"/>
<comment type="caution">
    <text evidence="3">The sequence shown here is derived from an EMBL/GenBank/DDBJ whole genome shotgun (WGS) entry which is preliminary data.</text>
</comment>
<dbReference type="EMBL" id="CAKKNE010000003">
    <property type="protein sequence ID" value="CAH0371277.1"/>
    <property type="molecule type" value="Genomic_DNA"/>
</dbReference>
<organism evidence="3 4">
    <name type="scientific">Pelagomonas calceolata</name>
    <dbReference type="NCBI Taxonomy" id="35677"/>
    <lineage>
        <taxon>Eukaryota</taxon>
        <taxon>Sar</taxon>
        <taxon>Stramenopiles</taxon>
        <taxon>Ochrophyta</taxon>
        <taxon>Pelagophyceae</taxon>
        <taxon>Pelagomonadales</taxon>
        <taxon>Pelagomonadaceae</taxon>
        <taxon>Pelagomonas</taxon>
    </lineage>
</organism>
<dbReference type="Proteomes" id="UP000789595">
    <property type="component" value="Unassembled WGS sequence"/>
</dbReference>
<accession>A0A8J2SQ15</accession>
<evidence type="ECO:0000256" key="1">
    <source>
        <dbReference type="SAM" id="MobiDB-lite"/>
    </source>
</evidence>